<name>A0A4Q1UKV1_9BRAD</name>
<protein>
    <submittedName>
        <fullName evidence="2">Uncharacterized protein</fullName>
    </submittedName>
</protein>
<reference evidence="2 3" key="1">
    <citation type="submission" date="2017-03" db="EMBL/GenBank/DDBJ databases">
        <authorList>
            <person name="Safronova V.I."/>
            <person name="Sazanova A.L."/>
            <person name="Chirak E.R."/>
        </authorList>
    </citation>
    <scope>NUCLEOTIDE SEQUENCE [LARGE SCALE GENOMIC DNA]</scope>
    <source>
        <strain evidence="2 3">Opo-243</strain>
    </source>
</reference>
<gene>
    <name evidence="2" type="ORF">B5V03_34775</name>
</gene>
<sequence length="321" mass="35873">MLKAKRASGQLNEQTYAQVVKVITDALRGDAKSMAALSKGFWAGTAGFPVSMSWYYICFTEACLLSGIKGFSSENELPEFLRSLAVAQWPSDAVEAFVAAGRQEILNRRRGHPLVRAGCWMMEQRNSGVAPVIYRTVLYEDQWALGYAGIGKGAATQVLERQLRQLEGSLNFGNMAFAQQLRQLMQFAFEGQWAYTPGAGRKFQLSIRLSNLGEAQFESQSDFEFTVLGWRQNENGGYTLHAQEKATGEWFLHHLPEHNSAPDEFLKKDVEGRRPKMGAAGKAVLFIMLAALGLGGFFLILKLWQFWIIMEQLSNALRGIQ</sequence>
<keyword evidence="3" id="KW-1185">Reference proteome</keyword>
<evidence type="ECO:0000256" key="1">
    <source>
        <dbReference type="SAM" id="Phobius"/>
    </source>
</evidence>
<keyword evidence="1" id="KW-0472">Membrane</keyword>
<feature type="transmembrane region" description="Helical" evidence="1">
    <location>
        <begin position="283"/>
        <end position="304"/>
    </location>
</feature>
<dbReference type="Proteomes" id="UP000290819">
    <property type="component" value="Unassembled WGS sequence"/>
</dbReference>
<dbReference type="EMBL" id="MZXW01000052">
    <property type="protein sequence ID" value="RXT36138.1"/>
    <property type="molecule type" value="Genomic_DNA"/>
</dbReference>
<dbReference type="AlphaFoldDB" id="A0A4Q1UKV1"/>
<evidence type="ECO:0000313" key="2">
    <source>
        <dbReference type="EMBL" id="RXT36138.1"/>
    </source>
</evidence>
<comment type="caution">
    <text evidence="2">The sequence shown here is derived from an EMBL/GenBank/DDBJ whole genome shotgun (WGS) entry which is preliminary data.</text>
</comment>
<keyword evidence="1" id="KW-0812">Transmembrane</keyword>
<keyword evidence="1" id="KW-1133">Transmembrane helix</keyword>
<organism evidence="2 3">
    <name type="scientific">Bradyrhizobium betae</name>
    <dbReference type="NCBI Taxonomy" id="244734"/>
    <lineage>
        <taxon>Bacteria</taxon>
        <taxon>Pseudomonadati</taxon>
        <taxon>Pseudomonadota</taxon>
        <taxon>Alphaproteobacteria</taxon>
        <taxon>Hyphomicrobiales</taxon>
        <taxon>Nitrobacteraceae</taxon>
        <taxon>Bradyrhizobium</taxon>
    </lineage>
</organism>
<evidence type="ECO:0000313" key="3">
    <source>
        <dbReference type="Proteomes" id="UP000290819"/>
    </source>
</evidence>
<proteinExistence type="predicted"/>
<accession>A0A4Q1UKV1</accession>